<reference evidence="3 4" key="1">
    <citation type="submission" date="2024-05" db="EMBL/GenBank/DDBJ databases">
        <title>Roseateles sp. DJS-2-20 16S ribosomal RNA gene Genome sequencing and assembly.</title>
        <authorList>
            <person name="Woo H."/>
        </authorList>
    </citation>
    <scope>NUCLEOTIDE SEQUENCE [LARGE SCALE GENOMIC DNA]</scope>
    <source>
        <strain evidence="3 4">DJS-2-20</strain>
    </source>
</reference>
<sequence>MIRRRHFSLLPAALLAAPALAGLDDSLQRLQQQWRPRLAWRAEPSWHAEALASAQRHILQPGDDGARFDTDVLAEETRAGGVLAQQLRLRVAAGEHAPALFLRPAGPGPHPAVLLLHDHGARFDIGKEKLIAPMAGAAETASAKAWAARYFDSTFIGDWLAAQGYAVLCVDALGWGGRTRPGFARDDQQALAAHLQQLGFSWAGLIASDDLRSLRWLRAQDGIDRHRVGVFGFSMGAFRAWQLAAVAEPHEAQACIAAHWMCTREGLLRPGGNALAGQSAFTMLHPGLAAELDHPDVAALIAPRPLLLMGSPEDALFPWDAAQTAARQLARAWPGGRGFQYEAVAGGHRFGREAQQLAAQWLKARLAPSSPSV</sequence>
<keyword evidence="1" id="KW-0732">Signal</keyword>
<dbReference type="Gene3D" id="3.40.50.1820">
    <property type="entry name" value="alpha/beta hydrolase"/>
    <property type="match status" value="1"/>
</dbReference>
<name>A0ABV0FWD9_9BURK</name>
<dbReference type="PANTHER" id="PTHR22946">
    <property type="entry name" value="DIENELACTONE HYDROLASE DOMAIN-CONTAINING PROTEIN-RELATED"/>
    <property type="match status" value="1"/>
</dbReference>
<keyword evidence="3" id="KW-0378">Hydrolase</keyword>
<dbReference type="InterPro" id="IPR029058">
    <property type="entry name" value="AB_hydrolase_fold"/>
</dbReference>
<evidence type="ECO:0000313" key="3">
    <source>
        <dbReference type="EMBL" id="MEO3690229.1"/>
    </source>
</evidence>
<evidence type="ECO:0000256" key="1">
    <source>
        <dbReference type="SAM" id="SignalP"/>
    </source>
</evidence>
<proteinExistence type="predicted"/>
<organism evidence="3 4">
    <name type="scientific">Roseateles paludis</name>
    <dbReference type="NCBI Taxonomy" id="3145238"/>
    <lineage>
        <taxon>Bacteria</taxon>
        <taxon>Pseudomonadati</taxon>
        <taxon>Pseudomonadota</taxon>
        <taxon>Betaproteobacteria</taxon>
        <taxon>Burkholderiales</taxon>
        <taxon>Sphaerotilaceae</taxon>
        <taxon>Roseateles</taxon>
    </lineage>
</organism>
<dbReference type="SUPFAM" id="SSF53474">
    <property type="entry name" value="alpha/beta-Hydrolases"/>
    <property type="match status" value="1"/>
</dbReference>
<accession>A0ABV0FWD9</accession>
<dbReference type="EMBL" id="JBDPZD010000001">
    <property type="protein sequence ID" value="MEO3690229.1"/>
    <property type="molecule type" value="Genomic_DNA"/>
</dbReference>
<dbReference type="Pfam" id="PF01738">
    <property type="entry name" value="DLH"/>
    <property type="match status" value="1"/>
</dbReference>
<dbReference type="GO" id="GO:0016787">
    <property type="term" value="F:hydrolase activity"/>
    <property type="evidence" value="ECO:0007669"/>
    <property type="project" value="UniProtKB-KW"/>
</dbReference>
<gene>
    <name evidence="3" type="ORF">ABDJ85_02055</name>
</gene>
<protein>
    <submittedName>
        <fullName evidence="3">Dienelactone hydrolase family protein</fullName>
    </submittedName>
</protein>
<dbReference type="InterPro" id="IPR050261">
    <property type="entry name" value="FrsA_esterase"/>
</dbReference>
<dbReference type="Proteomes" id="UP001495147">
    <property type="component" value="Unassembled WGS sequence"/>
</dbReference>
<dbReference type="RefSeq" id="WP_347703061.1">
    <property type="nucleotide sequence ID" value="NZ_JBDPZD010000001.1"/>
</dbReference>
<feature type="chain" id="PRO_5046788596" evidence="1">
    <location>
        <begin position="22"/>
        <end position="373"/>
    </location>
</feature>
<feature type="domain" description="Dienelactone hydrolase" evidence="2">
    <location>
        <begin position="156"/>
        <end position="259"/>
    </location>
</feature>
<comment type="caution">
    <text evidence="3">The sequence shown here is derived from an EMBL/GenBank/DDBJ whole genome shotgun (WGS) entry which is preliminary data.</text>
</comment>
<keyword evidence="4" id="KW-1185">Reference proteome</keyword>
<evidence type="ECO:0000313" key="4">
    <source>
        <dbReference type="Proteomes" id="UP001495147"/>
    </source>
</evidence>
<feature type="signal peptide" evidence="1">
    <location>
        <begin position="1"/>
        <end position="21"/>
    </location>
</feature>
<dbReference type="InterPro" id="IPR002925">
    <property type="entry name" value="Dienelactn_hydro"/>
</dbReference>
<evidence type="ECO:0000259" key="2">
    <source>
        <dbReference type="Pfam" id="PF01738"/>
    </source>
</evidence>